<gene>
    <name evidence="6" type="ORF">BN1012_Phect1366</name>
</gene>
<evidence type="ECO:0000259" key="5">
    <source>
        <dbReference type="PROSITE" id="PS50931"/>
    </source>
</evidence>
<evidence type="ECO:0000313" key="7">
    <source>
        <dbReference type="Proteomes" id="UP000032160"/>
    </source>
</evidence>
<keyword evidence="4" id="KW-0804">Transcription</keyword>
<dbReference type="InterPro" id="IPR036390">
    <property type="entry name" value="WH_DNA-bd_sf"/>
</dbReference>
<dbReference type="GO" id="GO:0043565">
    <property type="term" value="F:sequence-specific DNA binding"/>
    <property type="evidence" value="ECO:0007669"/>
    <property type="project" value="TreeGrafter"/>
</dbReference>
<dbReference type="Pfam" id="PF00126">
    <property type="entry name" value="HTH_1"/>
    <property type="match status" value="1"/>
</dbReference>
<dbReference type="InterPro" id="IPR036388">
    <property type="entry name" value="WH-like_DNA-bd_sf"/>
</dbReference>
<dbReference type="Gene3D" id="3.40.190.290">
    <property type="match status" value="1"/>
</dbReference>
<evidence type="ECO:0000256" key="4">
    <source>
        <dbReference type="ARBA" id="ARBA00023163"/>
    </source>
</evidence>
<dbReference type="EMBL" id="HG966617">
    <property type="protein sequence ID" value="CDO59580.1"/>
    <property type="molecule type" value="Genomic_DNA"/>
</dbReference>
<evidence type="ECO:0000256" key="3">
    <source>
        <dbReference type="ARBA" id="ARBA00023125"/>
    </source>
</evidence>
<dbReference type="Proteomes" id="UP000032160">
    <property type="component" value="Chromosome I"/>
</dbReference>
<dbReference type="SUPFAM" id="SSF53850">
    <property type="entry name" value="Periplasmic binding protein-like II"/>
    <property type="match status" value="1"/>
</dbReference>
<evidence type="ECO:0000313" key="6">
    <source>
        <dbReference type="EMBL" id="CDO59580.1"/>
    </source>
</evidence>
<dbReference type="SUPFAM" id="SSF46785">
    <property type="entry name" value="Winged helix' DNA-binding domain"/>
    <property type="match status" value="1"/>
</dbReference>
<feature type="domain" description="HTH lysR-type" evidence="5">
    <location>
        <begin position="1"/>
        <end position="42"/>
    </location>
</feature>
<keyword evidence="7" id="KW-1185">Reference proteome</keyword>
<evidence type="ECO:0000256" key="1">
    <source>
        <dbReference type="ARBA" id="ARBA00009437"/>
    </source>
</evidence>
<proteinExistence type="inferred from homology"/>
<dbReference type="GO" id="GO:0003700">
    <property type="term" value="F:DNA-binding transcription factor activity"/>
    <property type="evidence" value="ECO:0007669"/>
    <property type="project" value="InterPro"/>
</dbReference>
<dbReference type="PANTHER" id="PTHR30537:SF3">
    <property type="entry name" value="TRANSCRIPTIONAL REGULATORY PROTEIN"/>
    <property type="match status" value="1"/>
</dbReference>
<protein>
    <submittedName>
        <fullName evidence="6">Transcriptional regulator, LysR family</fullName>
    </submittedName>
</protein>
<dbReference type="AlphaFoldDB" id="X5MLL2"/>
<name>X5MLL2_9HYPH</name>
<dbReference type="InterPro" id="IPR000847">
    <property type="entry name" value="LysR_HTH_N"/>
</dbReference>
<accession>X5MLL2</accession>
<dbReference type="STRING" id="1458461.BN1012_Phect1366"/>
<dbReference type="GO" id="GO:0006351">
    <property type="term" value="P:DNA-templated transcription"/>
    <property type="evidence" value="ECO:0007669"/>
    <property type="project" value="TreeGrafter"/>
</dbReference>
<dbReference type="PANTHER" id="PTHR30537">
    <property type="entry name" value="HTH-TYPE TRANSCRIPTIONAL REGULATOR"/>
    <property type="match status" value="1"/>
</dbReference>
<dbReference type="InterPro" id="IPR058163">
    <property type="entry name" value="LysR-type_TF_proteobact-type"/>
</dbReference>
<sequence>MRKAAITLGLGHATLSRRLGRLEQQLGVRLFDRPASGAVELTAAGEDLAVSAARMDDAAAVALRRIAGRDLALTGTLRVSINPLVGLSLLQDAIVGFSEAYPEVTIEVLGTSISANLDRREADVVVRVTNSPPETLVGQKFGPIGYGFFAGTKAVEAAGGVDAYLATMPPMLGYNGRRDNAVDVPWLRAELPESRATLTASDPLHIAGLVRAGGGIARLPFMSALDDPALTRVFPDRSEQAYDIWLLTHSDLRKTARVRAFMDHMSEALRAQMPRICGDAV</sequence>
<comment type="similarity">
    <text evidence="1">Belongs to the LysR transcriptional regulatory family.</text>
</comment>
<dbReference type="KEGG" id="pect:BN1012_Phect1366"/>
<keyword evidence="3" id="KW-0238">DNA-binding</keyword>
<dbReference type="Gene3D" id="1.10.10.10">
    <property type="entry name" value="Winged helix-like DNA-binding domain superfamily/Winged helix DNA-binding domain"/>
    <property type="match status" value="1"/>
</dbReference>
<reference evidence="6 7" key="1">
    <citation type="journal article" date="2014" name="Front. Genet.">
        <title>Genome and metabolic network of "Candidatus Phaeomarinobacter ectocarpi" Ec32, a new candidate genus of Alphaproteobacteria frequently associated with brown algae.</title>
        <authorList>
            <person name="Dittami S.M."/>
            <person name="Barbeyron T."/>
            <person name="Boyen C."/>
            <person name="Cambefort J."/>
            <person name="Collet G."/>
            <person name="Delage L."/>
            <person name="Gobet A."/>
            <person name="Groisillier A."/>
            <person name="Leblanc C."/>
            <person name="Michel G."/>
            <person name="Scornet D."/>
            <person name="Siegel A."/>
            <person name="Tapia J.E."/>
            <person name="Tonon T."/>
        </authorList>
    </citation>
    <scope>NUCLEOTIDE SEQUENCE [LARGE SCALE GENOMIC DNA]</scope>
    <source>
        <strain evidence="6 7">Ec32</strain>
    </source>
</reference>
<dbReference type="InterPro" id="IPR005119">
    <property type="entry name" value="LysR_subst-bd"/>
</dbReference>
<evidence type="ECO:0000256" key="2">
    <source>
        <dbReference type="ARBA" id="ARBA00023015"/>
    </source>
</evidence>
<dbReference type="PROSITE" id="PS50931">
    <property type="entry name" value="HTH_LYSR"/>
    <property type="match status" value="1"/>
</dbReference>
<dbReference type="Pfam" id="PF03466">
    <property type="entry name" value="LysR_substrate"/>
    <property type="match status" value="1"/>
</dbReference>
<dbReference type="HOGENOM" id="CLU_039613_2_1_5"/>
<keyword evidence="2" id="KW-0805">Transcription regulation</keyword>
<organism evidence="6 7">
    <name type="scientific">Candidatus Phaeomarinibacter ectocarpi</name>
    <dbReference type="NCBI Taxonomy" id="1458461"/>
    <lineage>
        <taxon>Bacteria</taxon>
        <taxon>Pseudomonadati</taxon>
        <taxon>Pseudomonadota</taxon>
        <taxon>Alphaproteobacteria</taxon>
        <taxon>Hyphomicrobiales</taxon>
        <taxon>Parvibaculaceae</taxon>
        <taxon>Candidatus Phaeomarinibacter</taxon>
    </lineage>
</organism>